<dbReference type="InterPro" id="IPR050602">
    <property type="entry name" value="Malonyl-ACP_OMT"/>
</dbReference>
<dbReference type="EMBL" id="KZ858971">
    <property type="protein sequence ID" value="RDW26910.1"/>
    <property type="molecule type" value="Genomic_DNA"/>
</dbReference>
<dbReference type="GO" id="GO:0005739">
    <property type="term" value="C:mitochondrion"/>
    <property type="evidence" value="ECO:0007669"/>
    <property type="project" value="TreeGrafter"/>
</dbReference>
<dbReference type="InterPro" id="IPR029063">
    <property type="entry name" value="SAM-dependent_MTases_sf"/>
</dbReference>
<dbReference type="eggNOG" id="KOG2940">
    <property type="taxonomic scope" value="Eukaryota"/>
</dbReference>
<dbReference type="RefSeq" id="XP_501354.1">
    <property type="nucleotide sequence ID" value="XM_501354.1"/>
</dbReference>
<evidence type="ECO:0000256" key="2">
    <source>
        <dbReference type="ARBA" id="ARBA00022679"/>
    </source>
</evidence>
<dbReference type="Gene3D" id="3.40.50.150">
    <property type="entry name" value="Vaccinia Virus protein VP39"/>
    <property type="match status" value="1"/>
</dbReference>
<dbReference type="OMA" id="YEVVYGH"/>
<dbReference type="Proteomes" id="UP000256601">
    <property type="component" value="Unassembled WGS sequence"/>
</dbReference>
<dbReference type="AlphaFoldDB" id="A0A1H6PSP5"/>
<dbReference type="GO" id="GO:0008168">
    <property type="term" value="F:methyltransferase activity"/>
    <property type="evidence" value="ECO:0007669"/>
    <property type="project" value="UniProtKB-KW"/>
</dbReference>
<proteinExistence type="predicted"/>
<reference evidence="5 7" key="2">
    <citation type="submission" date="2018-07" db="EMBL/GenBank/DDBJ databases">
        <title>Draft Genome Assemblies for Five Robust Yarrowia lipolytica Strains Exhibiting High Lipid Production and Pentose Sugar Utilization and Sugar Alcohol Secretion from Undetoxified Lignocellulosic Biomass Hydrolysates.</title>
        <authorList>
            <consortium name="DOE Joint Genome Institute"/>
            <person name="Walker C."/>
            <person name="Ryu S."/>
            <person name="Na H."/>
            <person name="Zane M."/>
            <person name="LaButti K."/>
            <person name="Lipzen A."/>
            <person name="Haridas S."/>
            <person name="Barry K."/>
            <person name="Grigoriev I.V."/>
            <person name="Quarterman J."/>
            <person name="Slininger P."/>
            <person name="Dien B."/>
            <person name="Trinh C.T."/>
        </authorList>
    </citation>
    <scope>NUCLEOTIDE SEQUENCE [LARGE SCALE GENOMIC DNA]</scope>
    <source>
        <strain evidence="5 7">YB392</strain>
    </source>
</reference>
<dbReference type="PANTHER" id="PTHR13090:SF1">
    <property type="entry name" value="ARGININE-HYDROXYLASE NDUFAF5, MITOCHONDRIAL"/>
    <property type="match status" value="1"/>
</dbReference>
<dbReference type="CDD" id="cd02440">
    <property type="entry name" value="AdoMet_MTases"/>
    <property type="match status" value="1"/>
</dbReference>
<reference evidence="4 6" key="1">
    <citation type="journal article" date="2016" name="PLoS ONE">
        <title>Sequence Assembly of Yarrowia lipolytica Strain W29/CLIB89 Shows Transposable Element Diversity.</title>
        <authorList>
            <person name="Magnan C."/>
            <person name="Yu J."/>
            <person name="Chang I."/>
            <person name="Jahn E."/>
            <person name="Kanomata Y."/>
            <person name="Wu J."/>
            <person name="Zeller M."/>
            <person name="Oakes M."/>
            <person name="Baldi P."/>
            <person name="Sandmeyer S."/>
        </authorList>
    </citation>
    <scope>NUCLEOTIDE SEQUENCE [LARGE SCALE GENOMIC DNA]</scope>
    <source>
        <strain evidence="4">CLIB89</strain>
        <strain evidence="6">CLIB89(W29)</strain>
    </source>
</reference>
<organism evidence="4 6">
    <name type="scientific">Yarrowia lipolytica</name>
    <name type="common">Candida lipolytica</name>
    <dbReference type="NCBI Taxonomy" id="4952"/>
    <lineage>
        <taxon>Eukaryota</taxon>
        <taxon>Fungi</taxon>
        <taxon>Dikarya</taxon>
        <taxon>Ascomycota</taxon>
        <taxon>Saccharomycotina</taxon>
        <taxon>Dipodascomycetes</taxon>
        <taxon>Dipodascales</taxon>
        <taxon>Dipodascales incertae sedis</taxon>
        <taxon>Yarrowia</taxon>
    </lineage>
</organism>
<dbReference type="VEuPathDB" id="FungiDB:YALI1_C03246g"/>
<evidence type="ECO:0000313" key="6">
    <source>
        <dbReference type="Proteomes" id="UP000182444"/>
    </source>
</evidence>
<evidence type="ECO:0000313" key="4">
    <source>
        <dbReference type="EMBL" id="AOW02230.1"/>
    </source>
</evidence>
<evidence type="ECO:0000313" key="7">
    <source>
        <dbReference type="Proteomes" id="UP000256601"/>
    </source>
</evidence>
<evidence type="ECO:0000256" key="3">
    <source>
        <dbReference type="SAM" id="MobiDB-lite"/>
    </source>
</evidence>
<dbReference type="PANTHER" id="PTHR13090">
    <property type="entry name" value="ARGININE-HYDROXYLASE NDUFAF5, MITOCHONDRIAL"/>
    <property type="match status" value="1"/>
</dbReference>
<dbReference type="KEGG" id="yli:2909080"/>
<dbReference type="Pfam" id="PF13489">
    <property type="entry name" value="Methyltransf_23"/>
    <property type="match status" value="1"/>
</dbReference>
<dbReference type="GO" id="GO:0032259">
    <property type="term" value="P:methylation"/>
    <property type="evidence" value="ECO:0007669"/>
    <property type="project" value="UniProtKB-KW"/>
</dbReference>
<sequence length="377" mass="41704">MLRQLSRVRHVTVSSHVITPSHVTTSHVTTPSLVAARHYSLEVFCKSSKRLQRNRASANASVSRQTDYLRQEISDRMIERLAFISRQFPEVLDLGSGPGLLEQKLLKGETEDDRLVRSRFGHVTMLDSSEQSLLRDYNVLEAISEQNPNPEVASDAVVKLDVASGELNPNAFVTLAHGNEEDISINNSLIMDNTYDAVISTMSMHWINDLPGLLNRINNVLKPDGMFMGAMLGGDTLFELRTSLQLAEMERRGGVSPRVSPLADVKDMGGLLQKAKFNLLTVDVDDVIVSYPDIWALMDDLKAMGEGNAVLTRASSLPRDVLIAADAIYKSLHGEEDGSIPATFRFVYMIGWKDSPTQPKPKERGSATVSLKDVLKE</sequence>
<dbReference type="Proteomes" id="UP000182444">
    <property type="component" value="Chromosome 1C"/>
</dbReference>
<keyword evidence="2 5" id="KW-0808">Transferase</keyword>
<name>A0A1H6PSP5_YARLL</name>
<dbReference type="SUPFAM" id="SSF53335">
    <property type="entry name" value="S-adenosyl-L-methionine-dependent methyltransferases"/>
    <property type="match status" value="1"/>
</dbReference>
<keyword evidence="1 5" id="KW-0489">Methyltransferase</keyword>
<dbReference type="EMBL" id="CP017555">
    <property type="protein sequence ID" value="AOW02230.1"/>
    <property type="molecule type" value="Genomic_DNA"/>
</dbReference>
<accession>A0A1H6PSP5</accession>
<gene>
    <name evidence="5" type="ORF">B0I71DRAFT_130041</name>
    <name evidence="4" type="ORF">YALI1_C03246g</name>
</gene>
<dbReference type="GeneID" id="2909080"/>
<dbReference type="GO" id="GO:0032981">
    <property type="term" value="P:mitochondrial respiratory chain complex I assembly"/>
    <property type="evidence" value="ECO:0007669"/>
    <property type="project" value="TreeGrafter"/>
</dbReference>
<dbReference type="OrthoDB" id="16816at2759"/>
<evidence type="ECO:0000313" key="5">
    <source>
        <dbReference type="EMBL" id="RDW26910.1"/>
    </source>
</evidence>
<protein>
    <submittedName>
        <fullName evidence="5">S-adenosyl-L-methionine-dependent methyltransferase</fullName>
    </submittedName>
</protein>
<dbReference type="VEuPathDB" id="FungiDB:YALI0_C02321g"/>
<feature type="region of interest" description="Disordered" evidence="3">
    <location>
        <begin position="356"/>
        <end position="377"/>
    </location>
</feature>
<evidence type="ECO:0000256" key="1">
    <source>
        <dbReference type="ARBA" id="ARBA00022603"/>
    </source>
</evidence>